<evidence type="ECO:0000256" key="1">
    <source>
        <dbReference type="SAM" id="MobiDB-lite"/>
    </source>
</evidence>
<feature type="region of interest" description="Disordered" evidence="1">
    <location>
        <begin position="260"/>
        <end position="291"/>
    </location>
</feature>
<feature type="region of interest" description="Disordered" evidence="1">
    <location>
        <begin position="50"/>
        <end position="93"/>
    </location>
</feature>
<proteinExistence type="predicted"/>
<dbReference type="AlphaFoldDB" id="E3N0E8"/>
<organism evidence="3">
    <name type="scientific">Caenorhabditis remanei</name>
    <name type="common">Caenorhabditis vulgaris</name>
    <dbReference type="NCBI Taxonomy" id="31234"/>
    <lineage>
        <taxon>Eukaryota</taxon>
        <taxon>Metazoa</taxon>
        <taxon>Ecdysozoa</taxon>
        <taxon>Nematoda</taxon>
        <taxon>Chromadorea</taxon>
        <taxon>Rhabditida</taxon>
        <taxon>Rhabditina</taxon>
        <taxon>Rhabditomorpha</taxon>
        <taxon>Rhabditoidea</taxon>
        <taxon>Rhabditidae</taxon>
        <taxon>Peloderinae</taxon>
        <taxon>Caenorhabditis</taxon>
    </lineage>
</organism>
<dbReference type="Proteomes" id="UP000008281">
    <property type="component" value="Unassembled WGS sequence"/>
</dbReference>
<dbReference type="HOGENOM" id="CLU_040352_0_0_1"/>
<dbReference type="EMBL" id="DS268505">
    <property type="protein sequence ID" value="EFP13407.1"/>
    <property type="molecule type" value="Genomic_DNA"/>
</dbReference>
<dbReference type="InParanoid" id="E3N0E8"/>
<reference evidence="2" key="1">
    <citation type="submission" date="2007-07" db="EMBL/GenBank/DDBJ databases">
        <title>PCAP assembly of the Caenorhabditis remanei genome.</title>
        <authorList>
            <consortium name="The Caenorhabditis remanei Sequencing Consortium"/>
            <person name="Wilson R.K."/>
        </authorList>
    </citation>
    <scope>NUCLEOTIDE SEQUENCE [LARGE SCALE GENOMIC DNA]</scope>
    <source>
        <strain evidence="2">PB4641</strain>
    </source>
</reference>
<accession>E3N0E8</accession>
<name>E3N0E8_CAERE</name>
<feature type="compositionally biased region" description="Polar residues" evidence="1">
    <location>
        <begin position="261"/>
        <end position="279"/>
    </location>
</feature>
<feature type="compositionally biased region" description="Polar residues" evidence="1">
    <location>
        <begin position="60"/>
        <end position="75"/>
    </location>
</feature>
<evidence type="ECO:0000313" key="2">
    <source>
        <dbReference type="EMBL" id="EFP13407.1"/>
    </source>
</evidence>
<keyword evidence="3" id="KW-1185">Reference proteome</keyword>
<evidence type="ECO:0000313" key="3">
    <source>
        <dbReference type="Proteomes" id="UP000008281"/>
    </source>
</evidence>
<protein>
    <submittedName>
        <fullName evidence="2">Uncharacterized protein</fullName>
    </submittedName>
</protein>
<gene>
    <name evidence="2" type="ORF">CRE_11339</name>
</gene>
<sequence>MKTRGSFTWDIFLISSRFTYCVDSQGGTVNFTINNVCNIIVAPNTFVPPSVRPPQEDIPTYNNHQNEGASRSSGNEPRGPDESTQTAETTEAQTAAEITTDAETADAPMGNAETADAGGAQFGVSQLVAVQLTDVQEADAPIEDGDAPIGGAHIADTQLIDVEMDDAPIDNAQLIDGQLDDIRMGGALSIDVQMDTTPITDGLLVDELLADTPMGDTSSTNVHLAQNLDSMTPTFERDHLAGPTNSPQTSQNNDVVVAEGSGSTLPVTRSVPVTPSIPRQNRKRRAETDDGLCLPTPRSVYSTDVFINSIPTYTFSYTNVYLTDPQDVSILESEARKLNVTISNVMTEKMPVGQNRYIQHFQVQNRSEKECNKLDWKEKWRLSEIIKNTATPFFAHHITLEVKLRFIMYTTKFPERESYRSFYSKSQCKMHVKECLSDNDLIREIEKNLNEKGGRISTTLSARRSNILPETPGQ</sequence>
<feature type="compositionally biased region" description="Low complexity" evidence="1">
    <location>
        <begin position="84"/>
        <end position="93"/>
    </location>
</feature>